<dbReference type="InterPro" id="IPR007443">
    <property type="entry name" value="LpoA"/>
</dbReference>
<reference evidence="3 4" key="1">
    <citation type="submission" date="2011-11" db="EMBL/GenBank/DDBJ databases">
        <authorList>
            <person name="Weinstock G."/>
            <person name="Sodergren E."/>
            <person name="Clifton S."/>
            <person name="Fulton L."/>
            <person name="Fulton B."/>
            <person name="Courtney L."/>
            <person name="Fronick C."/>
            <person name="Harrison M."/>
            <person name="Strong C."/>
            <person name="Farmer C."/>
            <person name="Delahaunty K."/>
            <person name="Markovic C."/>
            <person name="Hall O."/>
            <person name="Minx P."/>
            <person name="Tomlinson C."/>
            <person name="Mitreva M."/>
            <person name="Hou S."/>
            <person name="Chen J."/>
            <person name="Wollam A."/>
            <person name="Pepin K.H."/>
            <person name="Johnson M."/>
            <person name="Bhonagiri V."/>
            <person name="Zhang X."/>
            <person name="Suruliraj S."/>
            <person name="Warren W."/>
            <person name="Chinwalla A."/>
            <person name="Mardis E.R."/>
            <person name="Wilson R.K."/>
        </authorList>
    </citation>
    <scope>NUCLEOTIDE SEQUENCE [LARGE SCALE GENOMIC DNA]</scope>
    <source>
        <strain evidence="3 4">YIT 11816</strain>
    </source>
</reference>
<dbReference type="SUPFAM" id="SSF53822">
    <property type="entry name" value="Periplasmic binding protein-like I"/>
    <property type="match status" value="2"/>
</dbReference>
<organism evidence="3 4">
    <name type="scientific">Sutterella parvirubra YIT 11816</name>
    <dbReference type="NCBI Taxonomy" id="762967"/>
    <lineage>
        <taxon>Bacteria</taxon>
        <taxon>Pseudomonadati</taxon>
        <taxon>Pseudomonadota</taxon>
        <taxon>Betaproteobacteria</taxon>
        <taxon>Burkholderiales</taxon>
        <taxon>Sutterellaceae</taxon>
        <taxon>Sutterella</taxon>
    </lineage>
</organism>
<dbReference type="OrthoDB" id="9152130at2"/>
<dbReference type="PANTHER" id="PTHR38038:SF1">
    <property type="entry name" value="PENICILLIN-BINDING PROTEIN ACTIVATOR LPOA"/>
    <property type="match status" value="1"/>
</dbReference>
<dbReference type="InterPro" id="IPR028082">
    <property type="entry name" value="Peripla_BP_I"/>
</dbReference>
<dbReference type="HOGENOM" id="CLU_563734_0_0_4"/>
<dbReference type="PANTHER" id="PTHR38038">
    <property type="entry name" value="PENICILLIN-BINDING PROTEIN ACTIVATOR LPOA"/>
    <property type="match status" value="1"/>
</dbReference>
<dbReference type="EMBL" id="AFBQ01000337">
    <property type="protein sequence ID" value="EHY30424.1"/>
    <property type="molecule type" value="Genomic_DNA"/>
</dbReference>
<dbReference type="Pfam" id="PF04348">
    <property type="entry name" value="LppC"/>
    <property type="match status" value="1"/>
</dbReference>
<feature type="compositionally biased region" description="Pro residues" evidence="2">
    <location>
        <begin position="550"/>
        <end position="561"/>
    </location>
</feature>
<dbReference type="GO" id="GO:0031241">
    <property type="term" value="C:periplasmic side of cell outer membrane"/>
    <property type="evidence" value="ECO:0007669"/>
    <property type="project" value="TreeGrafter"/>
</dbReference>
<keyword evidence="1" id="KW-0472">Membrane</keyword>
<dbReference type="Proteomes" id="UP000004956">
    <property type="component" value="Unassembled WGS sequence"/>
</dbReference>
<dbReference type="AlphaFoldDB" id="H3KHH2"/>
<protein>
    <submittedName>
        <fullName evidence="3">Uncharacterized protein</fullName>
    </submittedName>
</protein>
<proteinExistence type="predicted"/>
<feature type="compositionally biased region" description="Low complexity" evidence="2">
    <location>
        <begin position="194"/>
        <end position="212"/>
    </location>
</feature>
<feature type="non-terminal residue" evidence="3">
    <location>
        <position position="1"/>
    </location>
</feature>
<dbReference type="Gene3D" id="3.40.50.2300">
    <property type="match status" value="2"/>
</dbReference>
<dbReference type="GO" id="GO:0009252">
    <property type="term" value="P:peptidoglycan biosynthetic process"/>
    <property type="evidence" value="ECO:0007669"/>
    <property type="project" value="TreeGrafter"/>
</dbReference>
<sequence length="561" mass="59664">VETIPEAPAIETLEADSAESALPSAPVQAAPAPAAASALTADPNHAVAVAKTMRPTTIAMLLPADNSPFLSAGKIVSNGLVAASKTSPVPANILMIESPDHVPVDELIDAAVASGADVVVGPLQRERVQALVAKEKLPMPVVALNAVEVPIQNKVPENLLMMSVSTETEAKYVAELAVKTLPPKPEPAAISAEGTAGSTPTPALAAPTETGTSDMQAAPEAPSTEVAQTGATAAEAAPAEAPRAQVAILTLDRPWERRIEEAYKRVLFAAGVTYDVYVLNPEKLSELPKGLEATLDEETSEYFHEREKIIRETYKDDPRRLKRQLRNLEGERRAKIATAEPPYAAIFFALDAQTASLIRNRLPQKSRLWATSSSNPGDPKTSSSAAALAYDLENLVFTESPIVVRYDAQSFEARFGTAMPYSLAAKRLFALGADAYEMAQQWAIGRPIIQFHGESGALEVDRKASPYVKRTPQTIVVKGGHLVEVEPALVSRPGALPPIREKKPAATLDVESREQLRVPLAVAPTVTVETAEDLPPAPPPPARPAQSAPELPPPTPRTPLE</sequence>
<evidence type="ECO:0000256" key="1">
    <source>
        <dbReference type="ARBA" id="ARBA00023136"/>
    </source>
</evidence>
<comment type="caution">
    <text evidence="3">The sequence shown here is derived from an EMBL/GenBank/DDBJ whole genome shotgun (WGS) entry which is preliminary data.</text>
</comment>
<accession>H3KHH2</accession>
<evidence type="ECO:0000313" key="3">
    <source>
        <dbReference type="EMBL" id="EHY30424.1"/>
    </source>
</evidence>
<dbReference type="GO" id="GO:0030234">
    <property type="term" value="F:enzyme regulator activity"/>
    <property type="evidence" value="ECO:0007669"/>
    <property type="project" value="TreeGrafter"/>
</dbReference>
<evidence type="ECO:0000256" key="2">
    <source>
        <dbReference type="SAM" id="MobiDB-lite"/>
    </source>
</evidence>
<feature type="region of interest" description="Disordered" evidence="2">
    <location>
        <begin position="184"/>
        <end position="242"/>
    </location>
</feature>
<dbReference type="STRING" id="762967.HMPREF9440_02216"/>
<gene>
    <name evidence="3" type="ORF">HMPREF9440_02216</name>
</gene>
<keyword evidence="4" id="KW-1185">Reference proteome</keyword>
<feature type="region of interest" description="Disordered" evidence="2">
    <location>
        <begin position="527"/>
        <end position="561"/>
    </location>
</feature>
<name>H3KHH2_9BURK</name>
<dbReference type="RefSeq" id="WP_008543495.1">
    <property type="nucleotide sequence ID" value="NZ_JH605011.1"/>
</dbReference>
<dbReference type="PATRIC" id="fig|762967.3.peg.1741"/>
<feature type="compositionally biased region" description="Low complexity" evidence="2">
    <location>
        <begin position="226"/>
        <end position="242"/>
    </location>
</feature>
<evidence type="ECO:0000313" key="4">
    <source>
        <dbReference type="Proteomes" id="UP000004956"/>
    </source>
</evidence>